<dbReference type="EMBL" id="NEXG01000058">
    <property type="protein sequence ID" value="PSN98478.1"/>
    <property type="molecule type" value="Genomic_DNA"/>
</dbReference>
<reference evidence="2 3" key="1">
    <citation type="submission" date="2017-04" db="EMBL/GenBank/DDBJ databases">
        <title>Novel microbial lineages endemic to geothermal iron-oxide mats fill important gaps in the evolutionary history of Archaea.</title>
        <authorList>
            <person name="Jay Z.J."/>
            <person name="Beam J.P."/>
            <person name="Dlakic M."/>
            <person name="Rusch D.B."/>
            <person name="Kozubal M.A."/>
            <person name="Inskeep W.P."/>
        </authorList>
    </citation>
    <scope>NUCLEOTIDE SEQUENCE [LARGE SCALE GENOMIC DNA]</scope>
    <source>
        <strain evidence="2">ECH_B_1</strain>
    </source>
</reference>
<dbReference type="Pfam" id="PF15515">
    <property type="entry name" value="MvaI_BcnI"/>
    <property type="match status" value="1"/>
</dbReference>
<name>A0A2R6BJ11_9ARCH</name>
<dbReference type="InterPro" id="IPR043005">
    <property type="entry name" value="MvaI_BcnI_rec"/>
</dbReference>
<dbReference type="AlphaFoldDB" id="A0A2R6BJ11"/>
<protein>
    <recommendedName>
        <fullName evidence="1">MvaI/BcnI restriction endonuclease domain-containing protein</fullName>
    </recommendedName>
</protein>
<organism evidence="2 3">
    <name type="scientific">Candidatus Marsarchaeota G2 archaeon ECH_B_1</name>
    <dbReference type="NCBI Taxonomy" id="1978159"/>
    <lineage>
        <taxon>Archaea</taxon>
        <taxon>Candidatus Marsarchaeota</taxon>
        <taxon>Candidatus Marsarchaeota group 2</taxon>
    </lineage>
</organism>
<feature type="domain" description="MvaI/BcnI restriction endonuclease" evidence="1">
    <location>
        <begin position="8"/>
        <end position="209"/>
    </location>
</feature>
<evidence type="ECO:0000313" key="2">
    <source>
        <dbReference type="EMBL" id="PSN98478.1"/>
    </source>
</evidence>
<dbReference type="InterPro" id="IPR029127">
    <property type="entry name" value="MvaI_BcnI"/>
</dbReference>
<gene>
    <name evidence="2" type="ORF">B9Q05_12705</name>
</gene>
<dbReference type="Gene3D" id="3.30.70.3570">
    <property type="entry name" value="MvaI/BcnI restriction endonuclease, recognition domain"/>
    <property type="match status" value="1"/>
</dbReference>
<evidence type="ECO:0000259" key="1">
    <source>
        <dbReference type="Pfam" id="PF15515"/>
    </source>
</evidence>
<evidence type="ECO:0000313" key="3">
    <source>
        <dbReference type="Proteomes" id="UP000241120"/>
    </source>
</evidence>
<accession>A0A2R6BJ11</accession>
<dbReference type="Proteomes" id="UP000241120">
    <property type="component" value="Unassembled WGS sequence"/>
</dbReference>
<dbReference type="InterPro" id="IPR043004">
    <property type="entry name" value="MvaI_BcnI_cat"/>
</dbReference>
<sequence length="211" mass="24378">MKGCDEIINRLNQIAGHWYLSSREGPTGIGKTLEDLLGICENNIPGPNGEMLELKAIRDDAKNMITLFTKSPEPRNAIRTLLNKFGYKDKRRGTNRLTLHETLSGKDYTLVSNKYKLKVDYRTDNFSNANKTVIVDNNNTVYAYWMRETLRKSFENKMRRVLLVKAKSRRLGNRECLCYHEGLVMKDFSFEKFLKLIMDGTVKIDLRMGVS</sequence>
<comment type="caution">
    <text evidence="2">The sequence shown here is derived from an EMBL/GenBank/DDBJ whole genome shotgun (WGS) entry which is preliminary data.</text>
</comment>
<proteinExistence type="predicted"/>
<dbReference type="Gene3D" id="3.40.210.20">
    <property type="entry name" value="MvaI/BcnI restriction endonuclease, catalytic domain"/>
    <property type="match status" value="1"/>
</dbReference>